<dbReference type="EMBL" id="JAIOIU010000162">
    <property type="protein sequence ID" value="MBZ0160965.1"/>
    <property type="molecule type" value="Genomic_DNA"/>
</dbReference>
<accession>A0AAJ1EKE2</accession>
<reference evidence="1 2" key="1">
    <citation type="journal article" date="2021" name="bioRxiv">
        <title>Unraveling nitrogen, sulfur and carbon metabolic pathways and microbial community transcriptional responses to substrate deprivation and toxicity stresses in a bioreactor mimicking anoxic brackish coastal sediment conditions.</title>
        <authorList>
            <person name="Martins P.D."/>
            <person name="Echeveste M.J."/>
            <person name="Arshad A."/>
            <person name="Kurth J."/>
            <person name="Ouboter H."/>
            <person name="Jetten M.S.M."/>
            <person name="Welte C.U."/>
        </authorList>
    </citation>
    <scope>NUCLEOTIDE SEQUENCE [LARGE SCALE GENOMIC DNA]</scope>
    <source>
        <strain evidence="1">MAG_38</strain>
    </source>
</reference>
<evidence type="ECO:0000313" key="1">
    <source>
        <dbReference type="EMBL" id="MBZ0160965.1"/>
    </source>
</evidence>
<protein>
    <submittedName>
        <fullName evidence="1">Helix-turn-helix domain-containing protein</fullName>
    </submittedName>
</protein>
<proteinExistence type="predicted"/>
<comment type="caution">
    <text evidence="1">The sequence shown here is derived from an EMBL/GenBank/DDBJ whole genome shotgun (WGS) entry which is preliminary data.</text>
</comment>
<dbReference type="Proteomes" id="UP001197609">
    <property type="component" value="Unassembled WGS sequence"/>
</dbReference>
<organism evidence="1 2">
    <name type="scientific">Candidatus Methylomirabilis tolerans</name>
    <dbReference type="NCBI Taxonomy" id="3123416"/>
    <lineage>
        <taxon>Bacteria</taxon>
        <taxon>Candidatus Methylomirabilota</taxon>
        <taxon>Candidatus Methylomirabilia</taxon>
        <taxon>Candidatus Methylomirabilales</taxon>
        <taxon>Candidatus Methylomirabilaceae</taxon>
        <taxon>Candidatus Methylomirabilis</taxon>
    </lineage>
</organism>
<dbReference type="AlphaFoldDB" id="A0AAJ1EKE2"/>
<name>A0AAJ1EKE2_9BACT</name>
<evidence type="ECO:0000313" key="2">
    <source>
        <dbReference type="Proteomes" id="UP001197609"/>
    </source>
</evidence>
<sequence length="64" mass="7248">MRVISVEQAAERLSVSPRSLIDKRYRLRLGLAAVKIGRSVGFAEADIDRLIEKSRERLPGEGRR</sequence>
<gene>
    <name evidence="1" type="ORF">K8G79_12675</name>
</gene>